<dbReference type="eggNOG" id="ENOG5031BJP">
    <property type="taxonomic scope" value="Bacteria"/>
</dbReference>
<dbReference type="Pfam" id="PF13396">
    <property type="entry name" value="PLDc_N"/>
    <property type="match status" value="1"/>
</dbReference>
<proteinExistence type="predicted"/>
<keyword evidence="4 6" id="KW-1133">Transmembrane helix</keyword>
<evidence type="ECO:0000259" key="7">
    <source>
        <dbReference type="Pfam" id="PF13396"/>
    </source>
</evidence>
<name>A0A095SNW0_9GAMM</name>
<evidence type="ECO:0000256" key="4">
    <source>
        <dbReference type="ARBA" id="ARBA00022989"/>
    </source>
</evidence>
<protein>
    <recommendedName>
        <fullName evidence="7">Cardiolipin synthase N-terminal domain-containing protein</fullName>
    </recommendedName>
</protein>
<evidence type="ECO:0000256" key="2">
    <source>
        <dbReference type="ARBA" id="ARBA00022475"/>
    </source>
</evidence>
<evidence type="ECO:0000313" key="8">
    <source>
        <dbReference type="EMBL" id="KGD66029.1"/>
    </source>
</evidence>
<evidence type="ECO:0000256" key="6">
    <source>
        <dbReference type="SAM" id="Phobius"/>
    </source>
</evidence>
<comment type="caution">
    <text evidence="8">The sequence shown here is derived from an EMBL/GenBank/DDBJ whole genome shotgun (WGS) entry which is preliminary data.</text>
</comment>
<dbReference type="EMBL" id="ARXV01000002">
    <property type="protein sequence ID" value="KGD66029.1"/>
    <property type="molecule type" value="Genomic_DNA"/>
</dbReference>
<dbReference type="PATRIC" id="fig|1177154.3.peg.510"/>
<comment type="subcellular location">
    <subcellularLocation>
        <location evidence="1">Cell membrane</location>
        <topology evidence="1">Multi-pass membrane protein</topology>
    </subcellularLocation>
</comment>
<evidence type="ECO:0000313" key="9">
    <source>
        <dbReference type="Proteomes" id="UP000029444"/>
    </source>
</evidence>
<organism evidence="8 9">
    <name type="scientific">Alcanivorax nanhaiticus</name>
    <dbReference type="NCBI Taxonomy" id="1177154"/>
    <lineage>
        <taxon>Bacteria</taxon>
        <taxon>Pseudomonadati</taxon>
        <taxon>Pseudomonadota</taxon>
        <taxon>Gammaproteobacteria</taxon>
        <taxon>Oceanospirillales</taxon>
        <taxon>Alcanivoracaceae</taxon>
        <taxon>Alcanivorax</taxon>
    </lineage>
</organism>
<dbReference type="InterPro" id="IPR027379">
    <property type="entry name" value="CLS_N"/>
</dbReference>
<keyword evidence="3 6" id="KW-0812">Transmembrane</keyword>
<dbReference type="AlphaFoldDB" id="A0A095SNW0"/>
<dbReference type="STRING" id="1177154.Y5S_00501"/>
<feature type="domain" description="Cardiolipin synthase N-terminal" evidence="7">
    <location>
        <begin position="10"/>
        <end position="51"/>
    </location>
</feature>
<keyword evidence="5 6" id="KW-0472">Membrane</keyword>
<evidence type="ECO:0000256" key="5">
    <source>
        <dbReference type="ARBA" id="ARBA00023136"/>
    </source>
</evidence>
<reference evidence="8 9" key="1">
    <citation type="submission" date="2012-09" db="EMBL/GenBank/DDBJ databases">
        <title>Genome Sequence of alkane-degrading Bacterium Alcanivorax sp. 19-m-6.</title>
        <authorList>
            <person name="Lai Q."/>
            <person name="Shao Z."/>
        </authorList>
    </citation>
    <scope>NUCLEOTIDE SEQUENCE [LARGE SCALE GENOMIC DNA]</scope>
    <source>
        <strain evidence="8 9">19-m-6</strain>
    </source>
</reference>
<evidence type="ECO:0000256" key="3">
    <source>
        <dbReference type="ARBA" id="ARBA00022692"/>
    </source>
</evidence>
<feature type="transmembrane region" description="Helical" evidence="6">
    <location>
        <begin position="31"/>
        <end position="50"/>
    </location>
</feature>
<accession>A0A095SNW0</accession>
<keyword evidence="2" id="KW-1003">Cell membrane</keyword>
<evidence type="ECO:0000256" key="1">
    <source>
        <dbReference type="ARBA" id="ARBA00004651"/>
    </source>
</evidence>
<dbReference type="Proteomes" id="UP000029444">
    <property type="component" value="Unassembled WGS sequence"/>
</dbReference>
<dbReference type="GO" id="GO:0005886">
    <property type="term" value="C:plasma membrane"/>
    <property type="evidence" value="ECO:0007669"/>
    <property type="project" value="UniProtKB-SubCell"/>
</dbReference>
<gene>
    <name evidence="8" type="ORF">Y5S_00501</name>
</gene>
<keyword evidence="9" id="KW-1185">Reference proteome</keyword>
<sequence>MKLLALLQLALVIYAIVMIIQSSAETGAKVLWTLLVLIVPLIGLIIWALMGPGSPLKR</sequence>
<dbReference type="RefSeq" id="WP_081939633.1">
    <property type="nucleotide sequence ID" value="NZ_ARXV01000002.1"/>
</dbReference>